<feature type="domain" description="Cystatin" evidence="6">
    <location>
        <begin position="33"/>
        <end position="101"/>
    </location>
</feature>
<accession>I1H8B0</accession>
<evidence type="ECO:0000256" key="2">
    <source>
        <dbReference type="ARBA" id="ARBA00022690"/>
    </source>
</evidence>
<dbReference type="EMBL" id="CM000880">
    <property type="protein sequence ID" value="PNT77932.1"/>
    <property type="molecule type" value="Genomic_DNA"/>
</dbReference>
<evidence type="ECO:0000256" key="3">
    <source>
        <dbReference type="ARBA" id="ARBA00022704"/>
    </source>
</evidence>
<dbReference type="AlphaFoldDB" id="I1H8B0"/>
<gene>
    <name evidence="8" type="primary">LOC112270090</name>
    <name evidence="7" type="ORF">BRADI_1g70550v3</name>
</gene>
<reference evidence="7 8" key="1">
    <citation type="journal article" date="2010" name="Nature">
        <title>Genome sequencing and analysis of the model grass Brachypodium distachyon.</title>
        <authorList>
            <consortium name="International Brachypodium Initiative"/>
        </authorList>
    </citation>
    <scope>NUCLEOTIDE SEQUENCE [LARGE SCALE GENOMIC DNA]</scope>
    <source>
        <strain evidence="7">Bd21</strain>
        <strain evidence="8">cv. Bd21</strain>
    </source>
</reference>
<evidence type="ECO:0000313" key="9">
    <source>
        <dbReference type="Proteomes" id="UP000008810"/>
    </source>
</evidence>
<evidence type="ECO:0000259" key="6">
    <source>
        <dbReference type="Pfam" id="PF16845"/>
    </source>
</evidence>
<dbReference type="EnsemblPlants" id="PNT77932">
    <property type="protein sequence ID" value="PNT77932"/>
    <property type="gene ID" value="BRADI_1g70550v3"/>
</dbReference>
<dbReference type="InterPro" id="IPR027214">
    <property type="entry name" value="Cystatin"/>
</dbReference>
<proteinExistence type="inferred from homology"/>
<dbReference type="SUPFAM" id="SSF54403">
    <property type="entry name" value="Cystatin/monellin"/>
    <property type="match status" value="1"/>
</dbReference>
<reference evidence="8" key="3">
    <citation type="submission" date="2018-08" db="UniProtKB">
        <authorList>
            <consortium name="EnsemblPlants"/>
        </authorList>
    </citation>
    <scope>IDENTIFICATION</scope>
    <source>
        <strain evidence="8">cv. Bd21</strain>
    </source>
</reference>
<name>I1H8B0_BRADI</name>
<comment type="similarity">
    <text evidence="1">Belongs to the cystatin family. Phytocystatin subfamily.</text>
</comment>
<feature type="chain" id="PRO_5005398704" description="Cystatin domain-containing protein" evidence="5">
    <location>
        <begin position="26"/>
        <end position="133"/>
    </location>
</feature>
<keyword evidence="3" id="KW-0789">Thiol protease inhibitor</keyword>
<protein>
    <recommendedName>
        <fullName evidence="6">Cystatin domain-containing protein</fullName>
    </recommendedName>
</protein>
<keyword evidence="9" id="KW-1185">Reference proteome</keyword>
<keyword evidence="4" id="KW-0611">Plant defense</keyword>
<dbReference type="OrthoDB" id="2016588at2759"/>
<dbReference type="HOGENOM" id="CLU_113093_2_2_1"/>
<dbReference type="PANTHER" id="PTHR47116">
    <property type="entry name" value="PHLOEM FILAMENT PROTEIN"/>
    <property type="match status" value="1"/>
</dbReference>
<reference evidence="7" key="2">
    <citation type="submission" date="2017-06" db="EMBL/GenBank/DDBJ databases">
        <title>WGS assembly of Brachypodium distachyon.</title>
        <authorList>
            <consortium name="The International Brachypodium Initiative"/>
            <person name="Lucas S."/>
            <person name="Harmon-Smith M."/>
            <person name="Lail K."/>
            <person name="Tice H."/>
            <person name="Grimwood J."/>
            <person name="Bruce D."/>
            <person name="Barry K."/>
            <person name="Shu S."/>
            <person name="Lindquist E."/>
            <person name="Wang M."/>
            <person name="Pitluck S."/>
            <person name="Vogel J.P."/>
            <person name="Garvin D.F."/>
            <person name="Mockler T.C."/>
            <person name="Schmutz J."/>
            <person name="Rokhsar D."/>
            <person name="Bevan M.W."/>
        </authorList>
    </citation>
    <scope>NUCLEOTIDE SEQUENCE</scope>
    <source>
        <strain evidence="7">Bd21</strain>
    </source>
</reference>
<keyword evidence="2" id="KW-0646">Protease inhibitor</keyword>
<sequence length="133" mass="14064">MRTSQLLLLLLTASALCAVATPAAAVDGPWQKIKDVADPHVQELGAWAAAAINKVANCGVKFSKVVGGEVQIGADKNYSLDVDAQRPGAKDAVYKTMVYEEDEPPAIRASSSSSTVPGPYCNRVVLIIPFSMF</sequence>
<dbReference type="GO" id="GO:0004869">
    <property type="term" value="F:cysteine-type endopeptidase inhibitor activity"/>
    <property type="evidence" value="ECO:0007669"/>
    <property type="project" value="UniProtKB-KW"/>
</dbReference>
<evidence type="ECO:0000313" key="7">
    <source>
        <dbReference type="EMBL" id="PNT77932.1"/>
    </source>
</evidence>
<keyword evidence="5" id="KW-0732">Signal</keyword>
<dbReference type="InterPro" id="IPR000010">
    <property type="entry name" value="Cystatin_dom"/>
</dbReference>
<organism evidence="8">
    <name type="scientific">Brachypodium distachyon</name>
    <name type="common">Purple false brome</name>
    <name type="synonym">Trachynia distachya</name>
    <dbReference type="NCBI Taxonomy" id="15368"/>
    <lineage>
        <taxon>Eukaryota</taxon>
        <taxon>Viridiplantae</taxon>
        <taxon>Streptophyta</taxon>
        <taxon>Embryophyta</taxon>
        <taxon>Tracheophyta</taxon>
        <taxon>Spermatophyta</taxon>
        <taxon>Magnoliopsida</taxon>
        <taxon>Liliopsida</taxon>
        <taxon>Poales</taxon>
        <taxon>Poaceae</taxon>
        <taxon>BOP clade</taxon>
        <taxon>Pooideae</taxon>
        <taxon>Stipodae</taxon>
        <taxon>Brachypodieae</taxon>
        <taxon>Brachypodium</taxon>
    </lineage>
</organism>
<evidence type="ECO:0000256" key="4">
    <source>
        <dbReference type="ARBA" id="ARBA00022821"/>
    </source>
</evidence>
<dbReference type="OMA" id="TMVYEED"/>
<dbReference type="GO" id="GO:0006952">
    <property type="term" value="P:defense response"/>
    <property type="evidence" value="ECO:0007669"/>
    <property type="project" value="UniProtKB-KW"/>
</dbReference>
<dbReference type="Gramene" id="PNT77932">
    <property type="protein sequence ID" value="PNT77932"/>
    <property type="gene ID" value="BRADI_1g70550v3"/>
</dbReference>
<dbReference type="GeneID" id="112270090"/>
<dbReference type="InterPro" id="IPR046350">
    <property type="entry name" value="Cystatin_sf"/>
</dbReference>
<dbReference type="Gene3D" id="3.10.450.10">
    <property type="match status" value="1"/>
</dbReference>
<feature type="signal peptide" evidence="5">
    <location>
        <begin position="1"/>
        <end position="25"/>
    </location>
</feature>
<dbReference type="Pfam" id="PF16845">
    <property type="entry name" value="SQAPI"/>
    <property type="match status" value="1"/>
</dbReference>
<evidence type="ECO:0000256" key="1">
    <source>
        <dbReference type="ARBA" id="ARBA00007233"/>
    </source>
</evidence>
<evidence type="ECO:0000313" key="8">
    <source>
        <dbReference type="EnsemblPlants" id="PNT77932"/>
    </source>
</evidence>
<evidence type="ECO:0000256" key="5">
    <source>
        <dbReference type="SAM" id="SignalP"/>
    </source>
</evidence>
<dbReference type="RefSeq" id="XP_024313546.1">
    <property type="nucleotide sequence ID" value="XM_024457778.1"/>
</dbReference>
<dbReference type="Proteomes" id="UP000008810">
    <property type="component" value="Chromosome 1"/>
</dbReference>